<keyword evidence="4" id="KW-1185">Reference proteome</keyword>
<feature type="compositionally biased region" description="Polar residues" evidence="1">
    <location>
        <begin position="1"/>
        <end position="12"/>
    </location>
</feature>
<keyword evidence="2" id="KW-0472">Membrane</keyword>
<organism evidence="3 4">
    <name type="scientific">Lacipirellula limnantheis</name>
    <dbReference type="NCBI Taxonomy" id="2528024"/>
    <lineage>
        <taxon>Bacteria</taxon>
        <taxon>Pseudomonadati</taxon>
        <taxon>Planctomycetota</taxon>
        <taxon>Planctomycetia</taxon>
        <taxon>Pirellulales</taxon>
        <taxon>Lacipirellulaceae</taxon>
        <taxon>Lacipirellula</taxon>
    </lineage>
</organism>
<feature type="transmembrane region" description="Helical" evidence="2">
    <location>
        <begin position="27"/>
        <end position="48"/>
    </location>
</feature>
<dbReference type="EMBL" id="CP036339">
    <property type="protein sequence ID" value="QDT76070.1"/>
    <property type="molecule type" value="Genomic_DNA"/>
</dbReference>
<name>A0A517U675_9BACT</name>
<evidence type="ECO:0000256" key="2">
    <source>
        <dbReference type="SAM" id="Phobius"/>
    </source>
</evidence>
<evidence type="ECO:0000256" key="1">
    <source>
        <dbReference type="SAM" id="MobiDB-lite"/>
    </source>
</evidence>
<keyword evidence="2" id="KW-0812">Transmembrane</keyword>
<reference evidence="3 4" key="1">
    <citation type="submission" date="2019-02" db="EMBL/GenBank/DDBJ databases">
        <title>Deep-cultivation of Planctomycetes and their phenomic and genomic characterization uncovers novel biology.</title>
        <authorList>
            <person name="Wiegand S."/>
            <person name="Jogler M."/>
            <person name="Boedeker C."/>
            <person name="Pinto D."/>
            <person name="Vollmers J."/>
            <person name="Rivas-Marin E."/>
            <person name="Kohn T."/>
            <person name="Peeters S.H."/>
            <person name="Heuer A."/>
            <person name="Rast P."/>
            <person name="Oberbeckmann S."/>
            <person name="Bunk B."/>
            <person name="Jeske O."/>
            <person name="Meyerdierks A."/>
            <person name="Storesund J.E."/>
            <person name="Kallscheuer N."/>
            <person name="Luecker S."/>
            <person name="Lage O.M."/>
            <person name="Pohl T."/>
            <person name="Merkel B.J."/>
            <person name="Hornburger P."/>
            <person name="Mueller R.-W."/>
            <person name="Bruemmer F."/>
            <person name="Labrenz M."/>
            <person name="Spormann A.M."/>
            <person name="Op den Camp H."/>
            <person name="Overmann J."/>
            <person name="Amann R."/>
            <person name="Jetten M.S.M."/>
            <person name="Mascher T."/>
            <person name="Medema M.H."/>
            <person name="Devos D.P."/>
            <person name="Kaster A.-K."/>
            <person name="Ovreas L."/>
            <person name="Rohde M."/>
            <person name="Galperin M.Y."/>
            <person name="Jogler C."/>
        </authorList>
    </citation>
    <scope>NUCLEOTIDE SEQUENCE [LARGE SCALE GENOMIC DNA]</scope>
    <source>
        <strain evidence="3 4">I41</strain>
    </source>
</reference>
<feature type="region of interest" description="Disordered" evidence="1">
    <location>
        <begin position="1"/>
        <end position="21"/>
    </location>
</feature>
<keyword evidence="2" id="KW-1133">Transmembrane helix</keyword>
<dbReference type="Proteomes" id="UP000317909">
    <property type="component" value="Chromosome"/>
</dbReference>
<proteinExistence type="predicted"/>
<protein>
    <submittedName>
        <fullName evidence="3">Uncharacterized protein</fullName>
    </submittedName>
</protein>
<evidence type="ECO:0000313" key="4">
    <source>
        <dbReference type="Proteomes" id="UP000317909"/>
    </source>
</evidence>
<dbReference type="OrthoDB" id="284920at2"/>
<accession>A0A517U675</accession>
<dbReference type="KEGG" id="llh:I41_53150"/>
<gene>
    <name evidence="3" type="ORF">I41_53150</name>
</gene>
<dbReference type="RefSeq" id="WP_145435821.1">
    <property type="nucleotide sequence ID" value="NZ_CP036339.1"/>
</dbReference>
<dbReference type="AlphaFoldDB" id="A0A517U675"/>
<evidence type="ECO:0000313" key="3">
    <source>
        <dbReference type="EMBL" id="QDT76070.1"/>
    </source>
</evidence>
<sequence>MQQPLSISNAVSGSAPISEPGRPAPGVRLAVCLAAIATIWLVVLPALAQVSAVRAMIDRHEAHGVDPSAKFYSELPAMPMISRRVDEIRRAEPAAFGLRKP</sequence>